<evidence type="ECO:0000313" key="1">
    <source>
        <dbReference type="EMBL" id="PTE10252.1"/>
    </source>
</evidence>
<dbReference type="EMBL" id="PZJX01000025">
    <property type="protein sequence ID" value="PTE10252.1"/>
    <property type="molecule type" value="Genomic_DNA"/>
</dbReference>
<evidence type="ECO:0000313" key="2">
    <source>
        <dbReference type="Proteomes" id="UP000240259"/>
    </source>
</evidence>
<dbReference type="AlphaFoldDB" id="A0A2T4IXA6"/>
<organism evidence="1 2">
    <name type="scientific">Mesorhizobium helmanticense</name>
    <dbReference type="NCBI Taxonomy" id="1776423"/>
    <lineage>
        <taxon>Bacteria</taxon>
        <taxon>Pseudomonadati</taxon>
        <taxon>Pseudomonadota</taxon>
        <taxon>Alphaproteobacteria</taxon>
        <taxon>Hyphomicrobiales</taxon>
        <taxon>Phyllobacteriaceae</taxon>
        <taxon>Mesorhizobium</taxon>
    </lineage>
</organism>
<protein>
    <submittedName>
        <fullName evidence="1">Uncharacterized protein</fullName>
    </submittedName>
</protein>
<dbReference type="Proteomes" id="UP000240259">
    <property type="component" value="Unassembled WGS sequence"/>
</dbReference>
<sequence length="62" mass="6520">MCQPGPHRQPTVSTGIWAAPGLATGIACEPVLDNIRVPAARAMGRMCLVSMTVFSMVHTPGE</sequence>
<reference evidence="1 2" key="1">
    <citation type="submission" date="2018-03" db="EMBL/GenBank/DDBJ databases">
        <title>Genome sequence of the symbiotic type strain Mesorhizobium helmanticense CSLC115NT isolated from Lotus corniculatus nodules.</title>
        <authorList>
            <person name="Sannazzaro A.I."/>
            <person name="Torres Tejerizo G.A."/>
            <person name="Dip D."/>
            <person name="Caballero M."/>
            <person name="Pistorio M."/>
            <person name="Estrella M.J."/>
        </authorList>
    </citation>
    <scope>NUCLEOTIDE SEQUENCE [LARGE SCALE GENOMIC DNA]</scope>
    <source>
        <strain evidence="1 2">CSLC115N</strain>
    </source>
</reference>
<name>A0A2T4IXA6_9HYPH</name>
<comment type="caution">
    <text evidence="1">The sequence shown here is derived from an EMBL/GenBank/DDBJ whole genome shotgun (WGS) entry which is preliminary data.</text>
</comment>
<keyword evidence="2" id="KW-1185">Reference proteome</keyword>
<accession>A0A2T4IXA6</accession>
<gene>
    <name evidence="1" type="ORF">C9427_11995</name>
</gene>
<proteinExistence type="predicted"/>